<comment type="caution">
    <text evidence="6">The sequence shown here is derived from an EMBL/GenBank/DDBJ whole genome shotgun (WGS) entry which is preliminary data.</text>
</comment>
<dbReference type="Gene3D" id="3.90.550.10">
    <property type="entry name" value="Spore Coat Polysaccharide Biosynthesis Protein SpsA, Chain A"/>
    <property type="match status" value="2"/>
</dbReference>
<evidence type="ECO:0000313" key="7">
    <source>
        <dbReference type="Proteomes" id="UP001342314"/>
    </source>
</evidence>
<dbReference type="PANTHER" id="PTHR48261:SF2">
    <property type="entry name" value="ACETYLGLUCOSAMINYLTRANSFERASE"/>
    <property type="match status" value="1"/>
</dbReference>
<evidence type="ECO:0000256" key="4">
    <source>
        <dbReference type="ARBA" id="ARBA00023157"/>
    </source>
</evidence>
<dbReference type="GO" id="GO:0016020">
    <property type="term" value="C:membrane"/>
    <property type="evidence" value="ECO:0007669"/>
    <property type="project" value="UniProtKB-SubCell"/>
</dbReference>
<dbReference type="Proteomes" id="UP001342314">
    <property type="component" value="Unassembled WGS sequence"/>
</dbReference>
<dbReference type="Pfam" id="PF01501">
    <property type="entry name" value="Glyco_transf_8"/>
    <property type="match status" value="1"/>
</dbReference>
<sequence length="565" mass="64677">MLCDDELVPALRVLIYSLRQTGTPHPIVVLVLPHVSAAAQQELWLLADDVIPVDQLAYPYEKKVKLELGINKQCRYSKLHLWAQTQYKSLIYLDVDTAVVKNIDHLFSTTTTFAGVKDLGDVINTGVLVFKPSQATFNDMMDTYLTAPSYNRGDQGFLNWYFTNHSTTGVTVLGPAYNVPAKLKGFAIGKKLIDNAFVYHYTAETKPWSFHHFYHRDWRINYHPRMFAKWRALDYEVAQTLPELKDSFAIPRQDLPLKRDLANYEWPNLHRQYDVCSRYNPRYETEGKFPIQKQYSVAISFYNPERLGYLPKLIGHYLLSELVHTVYITWHSKSVPVTDELKALVDGGRVKILPMTSDTLNNRFNPIPGLKTQAVFICDDDIFAPITGIDFLFRVWQARPDSIAGFFPRIHGRKEDGSIFYEMAGVHHKYDIILTKAMMINANFLHAFTCVLPPEIHRYIDYGKNCEDIAMNMMVSGLTGAAPVCVHEDEVLDFGTGKGISITPAFTMRRDTCTSDLIDLFGRDTLVESTEYVRKFGSNKFRKVPWDDLDSILETERQNLLALGK</sequence>
<name>A0AAV5GUW5_9BASI</name>
<proteinExistence type="predicted"/>
<reference evidence="6 7" key="1">
    <citation type="submission" date="2021-12" db="EMBL/GenBank/DDBJ databases">
        <title>High titer production of polyol ester of fatty acids by Rhodotorula paludigena BS15 towards product separation-free biomass refinery.</title>
        <authorList>
            <person name="Mano J."/>
            <person name="Ono H."/>
            <person name="Tanaka T."/>
            <person name="Naito K."/>
            <person name="Sushida H."/>
            <person name="Ike M."/>
            <person name="Tokuyasu K."/>
            <person name="Kitaoka M."/>
        </authorList>
    </citation>
    <scope>NUCLEOTIDE SEQUENCE [LARGE SCALE GENOMIC DNA]</scope>
    <source>
        <strain evidence="6 7">BS15</strain>
    </source>
</reference>
<dbReference type="InterPro" id="IPR002495">
    <property type="entry name" value="Glyco_trans_8"/>
</dbReference>
<dbReference type="InterPro" id="IPR004263">
    <property type="entry name" value="Exostosin"/>
</dbReference>
<evidence type="ECO:0000256" key="2">
    <source>
        <dbReference type="ARBA" id="ARBA00022679"/>
    </source>
</evidence>
<dbReference type="Pfam" id="PF09258">
    <property type="entry name" value="Glyco_transf_64"/>
    <property type="match status" value="1"/>
</dbReference>
<keyword evidence="7" id="KW-1185">Reference proteome</keyword>
<dbReference type="InterPro" id="IPR029044">
    <property type="entry name" value="Nucleotide-diphossugar_trans"/>
</dbReference>
<protein>
    <recommendedName>
        <fullName evidence="5">Glycosyl transferase 64 domain-containing protein</fullName>
    </recommendedName>
</protein>
<evidence type="ECO:0000259" key="5">
    <source>
        <dbReference type="Pfam" id="PF09258"/>
    </source>
</evidence>
<dbReference type="PANTHER" id="PTHR48261">
    <property type="entry name" value="ACETYLGLUCOSAMINYLTRANSFERASE"/>
    <property type="match status" value="1"/>
</dbReference>
<keyword evidence="4" id="KW-1015">Disulfide bond</keyword>
<dbReference type="AlphaFoldDB" id="A0AAV5GUW5"/>
<keyword evidence="3" id="KW-0472">Membrane</keyword>
<evidence type="ECO:0000256" key="1">
    <source>
        <dbReference type="ARBA" id="ARBA00004370"/>
    </source>
</evidence>
<dbReference type="EMBL" id="BQKY01000013">
    <property type="protein sequence ID" value="GJN93296.1"/>
    <property type="molecule type" value="Genomic_DNA"/>
</dbReference>
<dbReference type="InterPro" id="IPR015338">
    <property type="entry name" value="GT64_dom"/>
</dbReference>
<organism evidence="6 7">
    <name type="scientific">Rhodotorula paludigena</name>
    <dbReference type="NCBI Taxonomy" id="86838"/>
    <lineage>
        <taxon>Eukaryota</taxon>
        <taxon>Fungi</taxon>
        <taxon>Dikarya</taxon>
        <taxon>Basidiomycota</taxon>
        <taxon>Pucciniomycotina</taxon>
        <taxon>Microbotryomycetes</taxon>
        <taxon>Sporidiobolales</taxon>
        <taxon>Sporidiobolaceae</taxon>
        <taxon>Rhodotorula</taxon>
    </lineage>
</organism>
<gene>
    <name evidence="6" type="ORF">Rhopal_006343-T1</name>
</gene>
<keyword evidence="2" id="KW-0808">Transferase</keyword>
<evidence type="ECO:0000313" key="6">
    <source>
        <dbReference type="EMBL" id="GJN93296.1"/>
    </source>
</evidence>
<comment type="subcellular location">
    <subcellularLocation>
        <location evidence="1">Membrane</location>
    </subcellularLocation>
</comment>
<evidence type="ECO:0000256" key="3">
    <source>
        <dbReference type="ARBA" id="ARBA00023136"/>
    </source>
</evidence>
<dbReference type="SUPFAM" id="SSF53448">
    <property type="entry name" value="Nucleotide-diphospho-sugar transferases"/>
    <property type="match status" value="2"/>
</dbReference>
<feature type="domain" description="Glycosyl transferase 64" evidence="5">
    <location>
        <begin position="299"/>
        <end position="532"/>
    </location>
</feature>
<accession>A0AAV5GUW5</accession>
<dbReference type="GO" id="GO:0016757">
    <property type="term" value="F:glycosyltransferase activity"/>
    <property type="evidence" value="ECO:0007669"/>
    <property type="project" value="InterPro"/>
</dbReference>